<keyword evidence="5" id="KW-1185">Reference proteome</keyword>
<dbReference type="Proteomes" id="UP000515570">
    <property type="component" value="Chromosome"/>
</dbReference>
<reference evidence="4 5" key="1">
    <citation type="submission" date="2020-07" db="EMBL/GenBank/DDBJ databases">
        <title>non toxigenic Corynebacterium sp. nov from a clinical source.</title>
        <authorList>
            <person name="Bernier A.-M."/>
            <person name="Bernard K."/>
        </authorList>
    </citation>
    <scope>NUCLEOTIDE SEQUENCE [LARGE SCALE GENOMIC DNA]</scope>
    <source>
        <strain evidence="5">NML 93-0612</strain>
    </source>
</reference>
<dbReference type="Gene3D" id="3.40.630.30">
    <property type="match status" value="1"/>
</dbReference>
<evidence type="ECO:0000256" key="2">
    <source>
        <dbReference type="ARBA" id="ARBA00023315"/>
    </source>
</evidence>
<feature type="domain" description="N-acetyltransferase" evidence="3">
    <location>
        <begin position="1"/>
        <end position="157"/>
    </location>
</feature>
<gene>
    <name evidence="4" type="ORF">HW450_09675</name>
</gene>
<dbReference type="PANTHER" id="PTHR43072">
    <property type="entry name" value="N-ACETYLTRANSFERASE"/>
    <property type="match status" value="1"/>
</dbReference>
<evidence type="ECO:0000313" key="5">
    <source>
        <dbReference type="Proteomes" id="UP000515570"/>
    </source>
</evidence>
<evidence type="ECO:0000256" key="1">
    <source>
        <dbReference type="ARBA" id="ARBA00022679"/>
    </source>
</evidence>
<proteinExistence type="predicted"/>
<dbReference type="GO" id="GO:0016747">
    <property type="term" value="F:acyltransferase activity, transferring groups other than amino-acyl groups"/>
    <property type="evidence" value="ECO:0007669"/>
    <property type="project" value="InterPro"/>
</dbReference>
<organism evidence="4 5">
    <name type="scientific">Corynebacterium hindlerae</name>
    <dbReference type="NCBI Taxonomy" id="699041"/>
    <lineage>
        <taxon>Bacteria</taxon>
        <taxon>Bacillati</taxon>
        <taxon>Actinomycetota</taxon>
        <taxon>Actinomycetes</taxon>
        <taxon>Mycobacteriales</taxon>
        <taxon>Corynebacteriaceae</taxon>
        <taxon>Corynebacterium</taxon>
    </lineage>
</organism>
<accession>A0A7G5FDC9</accession>
<keyword evidence="1 4" id="KW-0808">Transferase</keyword>
<dbReference type="PANTHER" id="PTHR43072:SF23">
    <property type="entry name" value="UPF0039 PROTEIN C11D3.02C"/>
    <property type="match status" value="1"/>
</dbReference>
<dbReference type="Pfam" id="PF00583">
    <property type="entry name" value="Acetyltransf_1"/>
    <property type="match status" value="1"/>
</dbReference>
<name>A0A7G5FDC9_9CORY</name>
<protein>
    <submittedName>
        <fullName evidence="4">N-acetyltransferase</fullName>
    </submittedName>
</protein>
<evidence type="ECO:0000313" key="4">
    <source>
        <dbReference type="EMBL" id="QMV84620.1"/>
    </source>
</evidence>
<sequence length="157" mass="17511">MEIRQALDTDAAELARIFNHTIETSTASWWTEPVSVSQREEWLDTHVAFVAVEGGEILGFAGFAQWQENSGFRYTAEDSIFLDPKAVGRGIGSELLRTVITEARARGFRKMVAAIDSQNEASIALHTKFGFEQVGLLPAVGRKWEQDLDLTLWLLAL</sequence>
<dbReference type="InterPro" id="IPR016181">
    <property type="entry name" value="Acyl_CoA_acyltransferase"/>
</dbReference>
<dbReference type="CDD" id="cd04301">
    <property type="entry name" value="NAT_SF"/>
    <property type="match status" value="1"/>
</dbReference>
<dbReference type="SUPFAM" id="SSF55729">
    <property type="entry name" value="Acyl-CoA N-acyltransferases (Nat)"/>
    <property type="match status" value="1"/>
</dbReference>
<dbReference type="InterPro" id="IPR000182">
    <property type="entry name" value="GNAT_dom"/>
</dbReference>
<dbReference type="EMBL" id="CP059833">
    <property type="protein sequence ID" value="QMV84620.1"/>
    <property type="molecule type" value="Genomic_DNA"/>
</dbReference>
<evidence type="ECO:0000259" key="3">
    <source>
        <dbReference type="PROSITE" id="PS51186"/>
    </source>
</evidence>
<dbReference type="AlphaFoldDB" id="A0A7G5FDC9"/>
<dbReference type="RefSeq" id="WP_182385428.1">
    <property type="nucleotide sequence ID" value="NZ_CP059833.1"/>
</dbReference>
<keyword evidence="2" id="KW-0012">Acyltransferase</keyword>
<dbReference type="PROSITE" id="PS51186">
    <property type="entry name" value="GNAT"/>
    <property type="match status" value="1"/>
</dbReference>